<protein>
    <submittedName>
        <fullName evidence="5">Winged helix-turn-helix transcriptional regulator</fullName>
    </submittedName>
</protein>
<evidence type="ECO:0000256" key="2">
    <source>
        <dbReference type="ARBA" id="ARBA00023125"/>
    </source>
</evidence>
<dbReference type="InterPro" id="IPR036390">
    <property type="entry name" value="WH_DNA-bd_sf"/>
</dbReference>
<evidence type="ECO:0000256" key="3">
    <source>
        <dbReference type="ARBA" id="ARBA00023163"/>
    </source>
</evidence>
<evidence type="ECO:0000259" key="4">
    <source>
        <dbReference type="PROSITE" id="PS50995"/>
    </source>
</evidence>
<dbReference type="RefSeq" id="WP_154470843.1">
    <property type="nucleotide sequence ID" value="NZ_DBEWUL010000131.1"/>
</dbReference>
<sequence length="148" mass="17452">MEQEAWIQTMKNLESIRLFSSLLIRKTRKGALASAQEVDALFRIALKSGSTPLELSREMGISKTIVSRLIEQLTLKMLITKHYDRQDRRSCSLRITKEGRQELDNLCRYYLEPVCRLEREMDEESLRMLFSLIHRANQIMTKKKEEVF</sequence>
<evidence type="ECO:0000256" key="1">
    <source>
        <dbReference type="ARBA" id="ARBA00023015"/>
    </source>
</evidence>
<gene>
    <name evidence="5" type="ORF">FYJ39_02200</name>
</gene>
<feature type="domain" description="HTH marR-type" evidence="4">
    <location>
        <begin position="1"/>
        <end position="138"/>
    </location>
</feature>
<keyword evidence="3" id="KW-0804">Transcription</keyword>
<dbReference type="PANTHER" id="PTHR42756:SF1">
    <property type="entry name" value="TRANSCRIPTIONAL REPRESSOR OF EMRAB OPERON"/>
    <property type="match status" value="1"/>
</dbReference>
<dbReference type="EMBL" id="VUMD01000002">
    <property type="protein sequence ID" value="MSS35425.1"/>
    <property type="molecule type" value="Genomic_DNA"/>
</dbReference>
<evidence type="ECO:0000313" key="6">
    <source>
        <dbReference type="Proteomes" id="UP000429958"/>
    </source>
</evidence>
<dbReference type="Proteomes" id="UP000429958">
    <property type="component" value="Unassembled WGS sequence"/>
</dbReference>
<name>A0A7X2TBF8_9CLOT</name>
<dbReference type="GO" id="GO:0003700">
    <property type="term" value="F:DNA-binding transcription factor activity"/>
    <property type="evidence" value="ECO:0007669"/>
    <property type="project" value="InterPro"/>
</dbReference>
<keyword evidence="6" id="KW-1185">Reference proteome</keyword>
<proteinExistence type="predicted"/>
<dbReference type="InterPro" id="IPR036388">
    <property type="entry name" value="WH-like_DNA-bd_sf"/>
</dbReference>
<dbReference type="GO" id="GO:0003677">
    <property type="term" value="F:DNA binding"/>
    <property type="evidence" value="ECO:0007669"/>
    <property type="project" value="UniProtKB-KW"/>
</dbReference>
<dbReference type="InterPro" id="IPR000835">
    <property type="entry name" value="HTH_MarR-typ"/>
</dbReference>
<keyword evidence="1" id="KW-0805">Transcription regulation</keyword>
<organism evidence="5 6">
    <name type="scientific">Clostridium porci</name>
    <dbReference type="NCBI Taxonomy" id="2605778"/>
    <lineage>
        <taxon>Bacteria</taxon>
        <taxon>Bacillati</taxon>
        <taxon>Bacillota</taxon>
        <taxon>Clostridia</taxon>
        <taxon>Eubacteriales</taxon>
        <taxon>Clostridiaceae</taxon>
        <taxon>Clostridium</taxon>
    </lineage>
</organism>
<dbReference type="PROSITE" id="PS50995">
    <property type="entry name" value="HTH_MARR_2"/>
    <property type="match status" value="1"/>
</dbReference>
<dbReference type="PANTHER" id="PTHR42756">
    <property type="entry name" value="TRANSCRIPTIONAL REGULATOR, MARR"/>
    <property type="match status" value="1"/>
</dbReference>
<accession>A0A7X2TBF8</accession>
<evidence type="ECO:0000313" key="5">
    <source>
        <dbReference type="EMBL" id="MSS35425.1"/>
    </source>
</evidence>
<dbReference type="Gene3D" id="1.10.10.10">
    <property type="entry name" value="Winged helix-like DNA-binding domain superfamily/Winged helix DNA-binding domain"/>
    <property type="match status" value="1"/>
</dbReference>
<dbReference type="AlphaFoldDB" id="A0A7X2TBF8"/>
<reference evidence="5 6" key="1">
    <citation type="submission" date="2019-08" db="EMBL/GenBank/DDBJ databases">
        <title>In-depth cultivation of the pig gut microbiome towards novel bacterial diversity and tailored functional studies.</title>
        <authorList>
            <person name="Wylensek D."/>
            <person name="Hitch T.C.A."/>
            <person name="Clavel T."/>
        </authorList>
    </citation>
    <scope>NUCLEOTIDE SEQUENCE [LARGE SCALE GENOMIC DNA]</scope>
    <source>
        <strain evidence="5 6">WCA-389-WT-23D1</strain>
    </source>
</reference>
<comment type="caution">
    <text evidence="5">The sequence shown here is derived from an EMBL/GenBank/DDBJ whole genome shotgun (WGS) entry which is preliminary data.</text>
</comment>
<keyword evidence="2" id="KW-0238">DNA-binding</keyword>
<dbReference type="PRINTS" id="PR00598">
    <property type="entry name" value="HTHMARR"/>
</dbReference>
<dbReference type="SUPFAM" id="SSF46785">
    <property type="entry name" value="Winged helix' DNA-binding domain"/>
    <property type="match status" value="1"/>
</dbReference>